<evidence type="ECO:0000256" key="2">
    <source>
        <dbReference type="ARBA" id="ARBA00022448"/>
    </source>
</evidence>
<dbReference type="SUPFAM" id="SSF161098">
    <property type="entry name" value="MetI-like"/>
    <property type="match status" value="1"/>
</dbReference>
<dbReference type="InterPro" id="IPR000515">
    <property type="entry name" value="MetI-like"/>
</dbReference>
<dbReference type="GO" id="GO:0055085">
    <property type="term" value="P:transmembrane transport"/>
    <property type="evidence" value="ECO:0007669"/>
    <property type="project" value="InterPro"/>
</dbReference>
<dbReference type="RefSeq" id="WP_129117205.1">
    <property type="nucleotide sequence ID" value="NZ_BSUI01000012.1"/>
</dbReference>
<reference evidence="10 11" key="1">
    <citation type="submission" date="2019-04" db="EMBL/GenBank/DDBJ databases">
        <title>Deinococcus metalilatus MA1002 mutant No.5.</title>
        <authorList>
            <person name="Park W."/>
            <person name="Park C."/>
        </authorList>
    </citation>
    <scope>NUCLEOTIDE SEQUENCE [LARGE SCALE GENOMIC DNA]</scope>
    <source>
        <strain evidence="10 11">MA1002-m5</strain>
    </source>
</reference>
<evidence type="ECO:0000259" key="8">
    <source>
        <dbReference type="PROSITE" id="PS50928"/>
    </source>
</evidence>
<evidence type="ECO:0000256" key="1">
    <source>
        <dbReference type="ARBA" id="ARBA00004651"/>
    </source>
</evidence>
<dbReference type="Proteomes" id="UP000536909">
    <property type="component" value="Unassembled WGS sequence"/>
</dbReference>
<evidence type="ECO:0000313" key="9">
    <source>
        <dbReference type="EMBL" id="MBB5293515.1"/>
    </source>
</evidence>
<keyword evidence="3" id="KW-1003">Cell membrane</keyword>
<keyword evidence="2 7" id="KW-0813">Transport</keyword>
<keyword evidence="6 7" id="KW-0472">Membrane</keyword>
<keyword evidence="5 7" id="KW-1133">Transmembrane helix</keyword>
<evidence type="ECO:0000313" key="10">
    <source>
        <dbReference type="EMBL" id="TLK32206.1"/>
    </source>
</evidence>
<evidence type="ECO:0000256" key="3">
    <source>
        <dbReference type="ARBA" id="ARBA00022475"/>
    </source>
</evidence>
<keyword evidence="12" id="KW-1185">Reference proteome</keyword>
<feature type="transmembrane region" description="Helical" evidence="7">
    <location>
        <begin position="84"/>
        <end position="106"/>
    </location>
</feature>
<dbReference type="Gene3D" id="1.10.3720.10">
    <property type="entry name" value="MetI-like"/>
    <property type="match status" value="1"/>
</dbReference>
<comment type="similarity">
    <text evidence="7">Belongs to the binding-protein-dependent transport system permease family.</text>
</comment>
<evidence type="ECO:0000256" key="4">
    <source>
        <dbReference type="ARBA" id="ARBA00022692"/>
    </source>
</evidence>
<dbReference type="EMBL" id="VBRC01000001">
    <property type="protein sequence ID" value="TLK32206.1"/>
    <property type="molecule type" value="Genomic_DNA"/>
</dbReference>
<feature type="transmembrane region" description="Helical" evidence="7">
    <location>
        <begin position="148"/>
        <end position="174"/>
    </location>
</feature>
<comment type="caution">
    <text evidence="10">The sequence shown here is derived from an EMBL/GenBank/DDBJ whole genome shotgun (WGS) entry which is preliminary data.</text>
</comment>
<evidence type="ECO:0000256" key="7">
    <source>
        <dbReference type="RuleBase" id="RU363032"/>
    </source>
</evidence>
<dbReference type="PANTHER" id="PTHR43744:SF12">
    <property type="entry name" value="ABC TRANSPORTER PERMEASE PROTEIN MG189-RELATED"/>
    <property type="match status" value="1"/>
</dbReference>
<dbReference type="PROSITE" id="PS50928">
    <property type="entry name" value="ABC_TM1"/>
    <property type="match status" value="1"/>
</dbReference>
<evidence type="ECO:0000313" key="12">
    <source>
        <dbReference type="Proteomes" id="UP000536909"/>
    </source>
</evidence>
<feature type="transmembrane region" description="Helical" evidence="7">
    <location>
        <begin position="195"/>
        <end position="217"/>
    </location>
</feature>
<dbReference type="GO" id="GO:0005886">
    <property type="term" value="C:plasma membrane"/>
    <property type="evidence" value="ECO:0007669"/>
    <property type="project" value="UniProtKB-SubCell"/>
</dbReference>
<evidence type="ECO:0000256" key="5">
    <source>
        <dbReference type="ARBA" id="ARBA00022989"/>
    </source>
</evidence>
<name>A0AAJ5F7Y5_9DEIO</name>
<proteinExistence type="inferred from homology"/>
<evidence type="ECO:0000256" key="6">
    <source>
        <dbReference type="ARBA" id="ARBA00023136"/>
    </source>
</evidence>
<comment type="subcellular location">
    <subcellularLocation>
        <location evidence="1 7">Cell membrane</location>
        <topology evidence="1 7">Multi-pass membrane protein</topology>
    </subcellularLocation>
</comment>
<dbReference type="Proteomes" id="UP000308000">
    <property type="component" value="Unassembled WGS sequence"/>
</dbReference>
<dbReference type="EMBL" id="JACHFV010000001">
    <property type="protein sequence ID" value="MBB5293515.1"/>
    <property type="molecule type" value="Genomic_DNA"/>
</dbReference>
<organism evidence="10 11">
    <name type="scientific">Deinococcus metallilatus</name>
    <dbReference type="NCBI Taxonomy" id="1211322"/>
    <lineage>
        <taxon>Bacteria</taxon>
        <taxon>Thermotogati</taxon>
        <taxon>Deinococcota</taxon>
        <taxon>Deinococci</taxon>
        <taxon>Deinococcales</taxon>
        <taxon>Deinococcaceae</taxon>
        <taxon>Deinococcus</taxon>
    </lineage>
</organism>
<dbReference type="AlphaFoldDB" id="A0AAJ5F7Y5"/>
<feature type="transmembrane region" description="Helical" evidence="7">
    <location>
        <begin position="118"/>
        <end position="136"/>
    </location>
</feature>
<dbReference type="Pfam" id="PF00528">
    <property type="entry name" value="BPD_transp_1"/>
    <property type="match status" value="1"/>
</dbReference>
<dbReference type="InterPro" id="IPR035906">
    <property type="entry name" value="MetI-like_sf"/>
</dbReference>
<dbReference type="PANTHER" id="PTHR43744">
    <property type="entry name" value="ABC TRANSPORTER PERMEASE PROTEIN MG189-RELATED-RELATED"/>
    <property type="match status" value="1"/>
</dbReference>
<sequence length="286" mass="31723">MSAPALPARRPLTARKVLHILGGLLLVVLTVVYLLPLVFMVSTSLKTPLEQSMNPLAFPARPHLDNYRNAFTQMGYLPSLLSTLIVTLGSSLLIVVSASLAAYPLARVKNRLTAVSSQLFMVGLIMPFFMIMIPLYSVMKNLHLINTYWGVMVLYTALNLPFAVFFYTSFIASLPAELEESAYIDGCNPLQSFRYIVFPLLRPVTATISMFISLGIWNDFLLPLLFLYKPEFRTMMVSVYSFVGQYGFEPTTLFAAAGLAVLPLLIVFFVMQRSIIQGITAGAIKG</sequence>
<feature type="domain" description="ABC transmembrane type-1" evidence="8">
    <location>
        <begin position="80"/>
        <end position="271"/>
    </location>
</feature>
<feature type="transmembrane region" description="Helical" evidence="7">
    <location>
        <begin position="252"/>
        <end position="271"/>
    </location>
</feature>
<gene>
    <name evidence="10" type="ORF">FCS05_01775</name>
    <name evidence="9" type="ORF">HNQ10_000328</name>
</gene>
<protein>
    <submittedName>
        <fullName evidence="10">Carbohydrate ABC transporter permease</fullName>
    </submittedName>
    <submittedName>
        <fullName evidence="9">Raffinose/stachyose/melibiose transport system permease protein</fullName>
    </submittedName>
</protein>
<dbReference type="CDD" id="cd06261">
    <property type="entry name" value="TM_PBP2"/>
    <property type="match status" value="1"/>
</dbReference>
<evidence type="ECO:0000313" key="11">
    <source>
        <dbReference type="Proteomes" id="UP000308000"/>
    </source>
</evidence>
<feature type="transmembrane region" description="Helical" evidence="7">
    <location>
        <begin position="20"/>
        <end position="41"/>
    </location>
</feature>
<keyword evidence="4 7" id="KW-0812">Transmembrane</keyword>
<reference evidence="9 12" key="2">
    <citation type="submission" date="2020-08" db="EMBL/GenBank/DDBJ databases">
        <title>Genomic Encyclopedia of Type Strains, Phase IV (KMG-IV): sequencing the most valuable type-strain genomes for metagenomic binning, comparative biology and taxonomic classification.</title>
        <authorList>
            <person name="Goeker M."/>
        </authorList>
    </citation>
    <scope>NUCLEOTIDE SEQUENCE [LARGE SCALE GENOMIC DNA]</scope>
    <source>
        <strain evidence="9 12">DSM 105434</strain>
    </source>
</reference>
<accession>A0AAJ5F7Y5</accession>